<comment type="caution">
    <text evidence="2">The sequence shown here is derived from an EMBL/GenBank/DDBJ whole genome shotgun (WGS) entry which is preliminary data.</text>
</comment>
<dbReference type="Gene3D" id="2.130.10.10">
    <property type="entry name" value="YVTN repeat-like/Quinoprotein amine dehydrogenase"/>
    <property type="match status" value="2"/>
</dbReference>
<dbReference type="PANTHER" id="PTHR47197">
    <property type="entry name" value="PROTEIN NIRF"/>
    <property type="match status" value="1"/>
</dbReference>
<reference evidence="2 3" key="1">
    <citation type="submission" date="2019-11" db="EMBL/GenBank/DDBJ databases">
        <authorList>
            <person name="Cao P."/>
        </authorList>
    </citation>
    <scope>NUCLEOTIDE SEQUENCE [LARGE SCALE GENOMIC DNA]</scope>
    <source>
        <strain evidence="2 3">NEAU-AAG5</strain>
    </source>
</reference>
<accession>A0A7K1KW49</accession>
<dbReference type="SUPFAM" id="SSF63829">
    <property type="entry name" value="Calcium-dependent phosphotriesterase"/>
    <property type="match status" value="1"/>
</dbReference>
<dbReference type="AlphaFoldDB" id="A0A7K1KW49"/>
<dbReference type="InterPro" id="IPR051200">
    <property type="entry name" value="Host-pathogen_enzymatic-act"/>
</dbReference>
<keyword evidence="1" id="KW-0732">Signal</keyword>
<dbReference type="EMBL" id="WOFH01000002">
    <property type="protein sequence ID" value="MUN36275.1"/>
    <property type="molecule type" value="Genomic_DNA"/>
</dbReference>
<gene>
    <name evidence="2" type="ORF">GNZ18_06640</name>
</gene>
<keyword evidence="3" id="KW-1185">Reference proteome</keyword>
<dbReference type="Proteomes" id="UP000432015">
    <property type="component" value="Unassembled WGS sequence"/>
</dbReference>
<protein>
    <submittedName>
        <fullName evidence="2">Superoxide dismutase</fullName>
    </submittedName>
</protein>
<organism evidence="2 3">
    <name type="scientific">Actinomadura litoris</name>
    <dbReference type="NCBI Taxonomy" id="2678616"/>
    <lineage>
        <taxon>Bacteria</taxon>
        <taxon>Bacillati</taxon>
        <taxon>Actinomycetota</taxon>
        <taxon>Actinomycetes</taxon>
        <taxon>Streptosporangiales</taxon>
        <taxon>Thermomonosporaceae</taxon>
        <taxon>Actinomadura</taxon>
    </lineage>
</organism>
<name>A0A7K1KW49_9ACTN</name>
<dbReference type="PANTHER" id="PTHR47197:SF3">
    <property type="entry name" value="DIHYDRO-HEME D1 DEHYDROGENASE"/>
    <property type="match status" value="1"/>
</dbReference>
<dbReference type="RefSeq" id="WP_156215300.1">
    <property type="nucleotide sequence ID" value="NZ_WOFH01000002.1"/>
</dbReference>
<feature type="signal peptide" evidence="1">
    <location>
        <begin position="1"/>
        <end position="24"/>
    </location>
</feature>
<sequence>MLYRTLVIALTAGLVLPVGGTALGDTEPPPDRIPLPNGFQPEGITASPRGEAFLGSRATGAIYRVDLRTGKGEVITPASGKPSLGMKTVDGRLYVAGGRSGTGRVYDTRTGALLKSYDLNTVPSFVNDVVLTDDSAWFTDSTNPVLYKVPLDGDGEVVKVPLTGDIVYQPGFNGNGIATSPDHKSLVLLQSNAGKLFKVDPATGVTKTVDLHGEVLTSGDGVLRDGRTLYAVQNSLNTVAVIELSRDGGEGKVTKKLTDKRFDVPTSVTRFGKRLYLPNARFSTPPGPDTTYEVNAVQP</sequence>
<proteinExistence type="predicted"/>
<evidence type="ECO:0000313" key="2">
    <source>
        <dbReference type="EMBL" id="MUN36275.1"/>
    </source>
</evidence>
<evidence type="ECO:0000256" key="1">
    <source>
        <dbReference type="SAM" id="SignalP"/>
    </source>
</evidence>
<evidence type="ECO:0000313" key="3">
    <source>
        <dbReference type="Proteomes" id="UP000432015"/>
    </source>
</evidence>
<dbReference type="InterPro" id="IPR015943">
    <property type="entry name" value="WD40/YVTN_repeat-like_dom_sf"/>
</dbReference>
<feature type="chain" id="PRO_5029849520" evidence="1">
    <location>
        <begin position="25"/>
        <end position="299"/>
    </location>
</feature>